<name>A0A8S5V2W8_9CAUD</name>
<dbReference type="EMBL" id="BK016186">
    <property type="protein sequence ID" value="DAG01098.1"/>
    <property type="molecule type" value="Genomic_DNA"/>
</dbReference>
<sequence length="32" mass="3637">MLSTLVDRPQFPPGLRVSDVQSHFLHTFLKVA</sequence>
<organism evidence="1">
    <name type="scientific">Siphoviridae sp. ct6YY1</name>
    <dbReference type="NCBI Taxonomy" id="2825343"/>
    <lineage>
        <taxon>Viruses</taxon>
        <taxon>Duplodnaviria</taxon>
        <taxon>Heunggongvirae</taxon>
        <taxon>Uroviricota</taxon>
        <taxon>Caudoviricetes</taxon>
    </lineage>
</organism>
<proteinExistence type="predicted"/>
<accession>A0A8S5V2W8</accession>
<protein>
    <submittedName>
        <fullName evidence="1">Uncharacterized protein</fullName>
    </submittedName>
</protein>
<evidence type="ECO:0000313" key="1">
    <source>
        <dbReference type="EMBL" id="DAG01098.1"/>
    </source>
</evidence>
<reference evidence="1" key="1">
    <citation type="journal article" date="2021" name="Proc. Natl. Acad. Sci. U.S.A.">
        <title>A Catalog of Tens of Thousands of Viruses from Human Metagenomes Reveals Hidden Associations with Chronic Diseases.</title>
        <authorList>
            <person name="Tisza M.J."/>
            <person name="Buck C.B."/>
        </authorList>
    </citation>
    <scope>NUCLEOTIDE SEQUENCE</scope>
    <source>
        <strain evidence="1">Ct6YY1</strain>
    </source>
</reference>